<reference evidence="2" key="1">
    <citation type="journal article" date="2018" name="Genome Biol. Evol.">
        <title>Genomics and development of Lentinus tigrinus, a white-rot wood-decaying mushroom with dimorphic fruiting bodies.</title>
        <authorList>
            <person name="Wu B."/>
            <person name="Xu Z."/>
            <person name="Knudson A."/>
            <person name="Carlson A."/>
            <person name="Chen N."/>
            <person name="Kovaka S."/>
            <person name="LaButti K."/>
            <person name="Lipzen A."/>
            <person name="Pennachio C."/>
            <person name="Riley R."/>
            <person name="Schakwitz W."/>
            <person name="Umezawa K."/>
            <person name="Ohm R.A."/>
            <person name="Grigoriev I.V."/>
            <person name="Nagy L.G."/>
            <person name="Gibbons J."/>
            <person name="Hibbett D."/>
        </authorList>
    </citation>
    <scope>NUCLEOTIDE SEQUENCE [LARGE SCALE GENOMIC DNA]</scope>
    <source>
        <strain evidence="2">ALCF2SS1-6</strain>
    </source>
</reference>
<keyword evidence="3" id="KW-1185">Reference proteome</keyword>
<dbReference type="Proteomes" id="UP000313359">
    <property type="component" value="Unassembled WGS sequence"/>
</dbReference>
<dbReference type="STRING" id="1328759.A0A5C2RVN1"/>
<evidence type="ECO:0000313" key="3">
    <source>
        <dbReference type="Proteomes" id="UP000313359"/>
    </source>
</evidence>
<name>A0A5C2RVN1_9APHY</name>
<proteinExistence type="predicted"/>
<sequence>MDDTPDSCPNELNKKRKRSVWRTLQEIGDKMVNIFKSTSAKDVETVRCNVTMDDLIATHAATMQDPIVGPVDDVEIDGVTNATTKRQRTIPNGINDADSDSAAASLQTVEDRHAAALSSSSSVASDAQPTCAPSNGGRSPVPHVAASSPPPSPSSSASATSDAKTSRPPTASNSGHHSRTPSSHSTVAGRDAWIAHLTRKSARPTLKYQDFVSKRKQALNNKIKAGTKHLAEVVASDADMSQPQSTKTGWSGKDYRFRPDKDKILRAWRDGTMRQLLFRDMSFRKVPYTGRPVYLVDGAGTAYGFRADVSSWMFKPEAVWDGRNFLEQIAFESLRYRDECGDRSQKDIDANHRGDHWYNVIGVDRQIKQSPKLTVFHTLHMAQTDKLLWDKGATRRLIAFAADILRTRFPCLAERVERCAAKLLEQGWDYAIPMFECWYNYCINAPRPGSQLGVCTEPHVDGKNLALMVCAVFVWGNFDSKEKAWLVLWEAGLVIELPVGVLILYPSSLFLHFNVNMSALPIVTTADGQLPTPQNSTPLESVVGRGSIVLFNQASMFQLAELGCSVKEAQQAKMASTCDNAVHVARLPVP</sequence>
<feature type="compositionally biased region" description="Low complexity" evidence="1">
    <location>
        <begin position="115"/>
        <end position="127"/>
    </location>
</feature>
<feature type="compositionally biased region" description="Polar residues" evidence="1">
    <location>
        <begin position="160"/>
        <end position="186"/>
    </location>
</feature>
<dbReference type="Gene3D" id="3.60.130.30">
    <property type="match status" value="1"/>
</dbReference>
<feature type="region of interest" description="Disordered" evidence="1">
    <location>
        <begin position="89"/>
        <end position="187"/>
    </location>
</feature>
<protein>
    <submittedName>
        <fullName evidence="2">Uncharacterized protein</fullName>
    </submittedName>
</protein>
<gene>
    <name evidence="2" type="ORF">L227DRAFT_656862</name>
</gene>
<dbReference type="AlphaFoldDB" id="A0A5C2RVN1"/>
<accession>A0A5C2RVN1</accession>
<evidence type="ECO:0000256" key="1">
    <source>
        <dbReference type="SAM" id="MobiDB-lite"/>
    </source>
</evidence>
<dbReference type="OrthoDB" id="2756145at2759"/>
<organism evidence="2 3">
    <name type="scientific">Lentinus tigrinus ALCF2SS1-6</name>
    <dbReference type="NCBI Taxonomy" id="1328759"/>
    <lineage>
        <taxon>Eukaryota</taxon>
        <taxon>Fungi</taxon>
        <taxon>Dikarya</taxon>
        <taxon>Basidiomycota</taxon>
        <taxon>Agaricomycotina</taxon>
        <taxon>Agaricomycetes</taxon>
        <taxon>Polyporales</taxon>
        <taxon>Polyporaceae</taxon>
        <taxon>Lentinus</taxon>
    </lineage>
</organism>
<evidence type="ECO:0000313" key="2">
    <source>
        <dbReference type="EMBL" id="RPD55414.1"/>
    </source>
</evidence>
<dbReference type="EMBL" id="ML122295">
    <property type="protein sequence ID" value="RPD55414.1"/>
    <property type="molecule type" value="Genomic_DNA"/>
</dbReference>